<evidence type="ECO:0000313" key="2">
    <source>
        <dbReference type="Proteomes" id="UP000178377"/>
    </source>
</evidence>
<dbReference type="EMBL" id="MFEO01000034">
    <property type="protein sequence ID" value="OGE88334.1"/>
    <property type="molecule type" value="Genomic_DNA"/>
</dbReference>
<accession>A0A1F5PF04</accession>
<name>A0A1F5PF04_9BACT</name>
<dbReference type="Proteomes" id="UP000178377">
    <property type="component" value="Unassembled WGS sequence"/>
</dbReference>
<dbReference type="AlphaFoldDB" id="A0A1F5PF04"/>
<dbReference type="Pfam" id="PF13563">
    <property type="entry name" value="2_5_RNA_ligase2"/>
    <property type="match status" value="1"/>
</dbReference>
<comment type="caution">
    <text evidence="1">The sequence shown here is derived from an EMBL/GenBank/DDBJ whole genome shotgun (WGS) entry which is preliminary data.</text>
</comment>
<evidence type="ECO:0008006" key="3">
    <source>
        <dbReference type="Google" id="ProtNLM"/>
    </source>
</evidence>
<reference evidence="1 2" key="1">
    <citation type="journal article" date="2016" name="Nat. Commun.">
        <title>Thousands of microbial genomes shed light on interconnected biogeochemical processes in an aquifer system.</title>
        <authorList>
            <person name="Anantharaman K."/>
            <person name="Brown C.T."/>
            <person name="Hug L.A."/>
            <person name="Sharon I."/>
            <person name="Castelle C.J."/>
            <person name="Probst A.J."/>
            <person name="Thomas B.C."/>
            <person name="Singh A."/>
            <person name="Wilkins M.J."/>
            <person name="Karaoz U."/>
            <person name="Brodie E.L."/>
            <person name="Williams K.H."/>
            <person name="Hubbard S.S."/>
            <person name="Banfield J.F."/>
        </authorList>
    </citation>
    <scope>NUCLEOTIDE SEQUENCE [LARGE SCALE GENOMIC DNA]</scope>
</reference>
<dbReference type="InterPro" id="IPR009097">
    <property type="entry name" value="Cyclic_Pdiesterase"/>
</dbReference>
<sequence>MQIHLSVIPPPSIRRMAAELAKKYVSKYPHFFVVDNARLFPHITLFWMDINKSRYYQLEKVLAGVLRKQGKIPLFINRHFYSKINKGGWTGLKIRESRRLSFLRSETFRSLKDFSAKSAKLKKTFSPHITLTKFKKHSNAKLATKFSKIPPRYFTVNLVAICIDGPYRQVKKTIKIYKLS</sequence>
<proteinExistence type="predicted"/>
<evidence type="ECO:0000313" key="1">
    <source>
        <dbReference type="EMBL" id="OGE88334.1"/>
    </source>
</evidence>
<dbReference type="Gene3D" id="3.90.1140.10">
    <property type="entry name" value="Cyclic phosphodiesterase"/>
    <property type="match status" value="1"/>
</dbReference>
<dbReference type="SUPFAM" id="SSF55144">
    <property type="entry name" value="LigT-like"/>
    <property type="match status" value="1"/>
</dbReference>
<organism evidence="1 2">
    <name type="scientific">Candidatus Doudnabacteria bacterium RIFCSPHIGHO2_01_FULL_50_11</name>
    <dbReference type="NCBI Taxonomy" id="1817828"/>
    <lineage>
        <taxon>Bacteria</taxon>
        <taxon>Candidatus Doudnaibacteriota</taxon>
    </lineage>
</organism>
<protein>
    <recommendedName>
        <fullName evidence="3">2'-5' RNA ligase</fullName>
    </recommendedName>
</protein>
<gene>
    <name evidence="1" type="ORF">A2722_03830</name>
</gene>
<dbReference type="STRING" id="1817828.A2722_03830"/>